<evidence type="ECO:0000313" key="7">
    <source>
        <dbReference type="EMBL" id="JAT35960.1"/>
    </source>
</evidence>
<keyword evidence="1" id="KW-0732">Signal</keyword>
<accession>A0A1B6L8A5</accession>
<dbReference type="EMBL" id="GEBQ01004233">
    <property type="protein sequence ID" value="JAT35744.1"/>
    <property type="molecule type" value="Transcribed_RNA"/>
</dbReference>
<protein>
    <recommendedName>
        <fullName evidence="8">Lipocalin/cytosolic fatty-acid binding domain-containing protein</fullName>
    </recommendedName>
</protein>
<feature type="signal peptide" evidence="1">
    <location>
        <begin position="1"/>
        <end position="17"/>
    </location>
</feature>
<organism evidence="3">
    <name type="scientific">Graphocephala atropunctata</name>
    <dbReference type="NCBI Taxonomy" id="36148"/>
    <lineage>
        <taxon>Eukaryota</taxon>
        <taxon>Metazoa</taxon>
        <taxon>Ecdysozoa</taxon>
        <taxon>Arthropoda</taxon>
        <taxon>Hexapoda</taxon>
        <taxon>Insecta</taxon>
        <taxon>Pterygota</taxon>
        <taxon>Neoptera</taxon>
        <taxon>Paraneoptera</taxon>
        <taxon>Hemiptera</taxon>
        <taxon>Auchenorrhyncha</taxon>
        <taxon>Membracoidea</taxon>
        <taxon>Cicadellidae</taxon>
        <taxon>Cicadellinae</taxon>
        <taxon>Cicadellini</taxon>
        <taxon>Graphocephala</taxon>
    </lineage>
</organism>
<proteinExistence type="predicted"/>
<dbReference type="EMBL" id="GEBQ01027507">
    <property type="protein sequence ID" value="JAT12470.1"/>
    <property type="molecule type" value="Transcribed_RNA"/>
</dbReference>
<dbReference type="AlphaFoldDB" id="A0A1B6L8A5"/>
<dbReference type="SUPFAM" id="SSF50814">
    <property type="entry name" value="Lipocalins"/>
    <property type="match status" value="1"/>
</dbReference>
<sequence>MLLLVGGLLLLCLGVQSQLNPLGRFGKCVDVPTVGDCDLEGTWYLQYRPDNPDHYVHTCQATYDQVVKNDLASLLYYYNKGKMVNNPQNIKYRPVSPGKYYRNIGVDGEAVKVYLYVIGYDPIMKYRVSYMCTDCEKANPNIYNVGISTHDQVPDNLQQVLEAGKAKIKEVLPECTEKLMKVEQSLDKCEPLSVYQSSDNPLAA</sequence>
<evidence type="ECO:0000313" key="2">
    <source>
        <dbReference type="EMBL" id="JAT12470.1"/>
    </source>
</evidence>
<evidence type="ECO:0000313" key="4">
    <source>
        <dbReference type="EMBL" id="JAT28288.1"/>
    </source>
</evidence>
<dbReference type="EMBL" id="GEBQ01004017">
    <property type="protein sequence ID" value="JAT35960.1"/>
    <property type="molecule type" value="Transcribed_RNA"/>
</dbReference>
<evidence type="ECO:0008006" key="8">
    <source>
        <dbReference type="Google" id="ProtNLM"/>
    </source>
</evidence>
<dbReference type="InterPro" id="IPR012674">
    <property type="entry name" value="Calycin"/>
</dbReference>
<evidence type="ECO:0000313" key="6">
    <source>
        <dbReference type="EMBL" id="JAT35744.1"/>
    </source>
</evidence>
<evidence type="ECO:0000256" key="1">
    <source>
        <dbReference type="SAM" id="SignalP"/>
    </source>
</evidence>
<dbReference type="EMBL" id="GEBQ01005811">
    <property type="protein sequence ID" value="JAT34166.1"/>
    <property type="molecule type" value="Transcribed_RNA"/>
</dbReference>
<dbReference type="EMBL" id="GEBQ01020047">
    <property type="protein sequence ID" value="JAT19930.1"/>
    <property type="molecule type" value="Transcribed_RNA"/>
</dbReference>
<feature type="chain" id="PRO_5008587198" description="Lipocalin/cytosolic fatty-acid binding domain-containing protein" evidence="1">
    <location>
        <begin position="18"/>
        <end position="204"/>
    </location>
</feature>
<gene>
    <name evidence="6" type="ORF">g.13953</name>
    <name evidence="5" type="ORF">g.13954</name>
    <name evidence="3" type="ORF">g.13955</name>
    <name evidence="7" type="ORF">g.13956</name>
    <name evidence="2" type="ORF">g.13957</name>
    <name evidence="4" type="ORF">g.13958</name>
</gene>
<evidence type="ECO:0000313" key="5">
    <source>
        <dbReference type="EMBL" id="JAT34166.1"/>
    </source>
</evidence>
<reference evidence="3" key="1">
    <citation type="submission" date="2015-11" db="EMBL/GenBank/DDBJ databases">
        <title>De novo transcriptome assembly of four potential Pierce s Disease insect vectors from Arizona vineyards.</title>
        <authorList>
            <person name="Tassone E.E."/>
        </authorList>
    </citation>
    <scope>NUCLEOTIDE SEQUENCE</scope>
</reference>
<dbReference type="EMBL" id="GEBQ01011689">
    <property type="protein sequence ID" value="JAT28288.1"/>
    <property type="molecule type" value="Transcribed_RNA"/>
</dbReference>
<name>A0A1B6L8A5_9HEMI</name>
<evidence type="ECO:0000313" key="3">
    <source>
        <dbReference type="EMBL" id="JAT19930.1"/>
    </source>
</evidence>